<dbReference type="AlphaFoldDB" id="A0A1Y6IXX4"/>
<dbReference type="PROSITE" id="PS50887">
    <property type="entry name" value="GGDEF"/>
    <property type="match status" value="1"/>
</dbReference>
<dbReference type="PROSITE" id="PS50883">
    <property type="entry name" value="EAL"/>
    <property type="match status" value="1"/>
</dbReference>
<dbReference type="SUPFAM" id="SSF55073">
    <property type="entry name" value="Nucleotide cyclase"/>
    <property type="match status" value="1"/>
</dbReference>
<evidence type="ECO:0000259" key="2">
    <source>
        <dbReference type="PROSITE" id="PS50887"/>
    </source>
</evidence>
<organism evidence="4 5">
    <name type="scientific">Vibrio mangrovi</name>
    <dbReference type="NCBI Taxonomy" id="474394"/>
    <lineage>
        <taxon>Bacteria</taxon>
        <taxon>Pseudomonadati</taxon>
        <taxon>Pseudomonadota</taxon>
        <taxon>Gammaproteobacteria</taxon>
        <taxon>Vibrionales</taxon>
        <taxon>Vibrionaceae</taxon>
        <taxon>Vibrio</taxon>
    </lineage>
</organism>
<dbReference type="RefSeq" id="WP_087480940.1">
    <property type="nucleotide sequence ID" value="NZ_AP024884.1"/>
</dbReference>
<dbReference type="Proteomes" id="UP000196125">
    <property type="component" value="Unassembled WGS sequence"/>
</dbReference>
<dbReference type="Gene3D" id="3.30.70.270">
    <property type="match status" value="1"/>
</dbReference>
<dbReference type="InterPro" id="IPR029787">
    <property type="entry name" value="Nucleotide_cyclase"/>
</dbReference>
<dbReference type="InterPro" id="IPR000160">
    <property type="entry name" value="GGDEF_dom"/>
</dbReference>
<dbReference type="InterPro" id="IPR029016">
    <property type="entry name" value="GAF-like_dom_sf"/>
</dbReference>
<dbReference type="Pfam" id="PF00990">
    <property type="entry name" value="GGDEF"/>
    <property type="match status" value="1"/>
</dbReference>
<sequence>MPNNHTNHLIIPEQILDSWQNIVNLAAGILASPSVLLLRCREGMNEMICHHPKSPETLNPDDLCACKLHEIVLGSGQPLWVSDTEEEPTLSAYLPDTVKSYAGLPLYFPNEIPFGMLVLADTQIHHFHELEFQLLENLQSAIESHLKILTQQSEINRLNHYIENTLSHNTVDYVNLTQTLHQEIDRRKIVERQLQYHKLHDPGTGFLNRFALESELKTRLAVCAASGEKFAVIHIGFSNARHLQTRFGYQEWENVLRRYHDQLEPLEDESIDILTARPNSTDLALVVQSKNLKHDVDMLCEKLVLMSKAVFSIHHQSIHLHSYIGIAISGEKTTVTELLEQASAAMLSCKDSGHLYYYHSEALAQSQLRLHQLENYLLHAVRNGDLMLYFQPKVCPTTRLWTGAEALLRWRHPVLGEISSETLIHLAEKNGLIFEVGNFVLKTAIERASQWTRYMADFKMAVNISAKQLRDIRFVDQIKQFLQDYQLPAHHLEIEVTESGLITDEKVAGNILQILHELGITLSLDDFGTGYASFSYLKKFPFDCIKIDKSFVHSLEESEDDKEIVRSIIQVAKKLKLQVIIEGVETEAQEQFIIAEGCNYGQGFLYGRPMPADVFETNLHRQSHPELRQVN</sequence>
<dbReference type="EMBL" id="FXXI01000003">
    <property type="protein sequence ID" value="SMS00893.1"/>
    <property type="molecule type" value="Genomic_DNA"/>
</dbReference>
<dbReference type="InterPro" id="IPR050706">
    <property type="entry name" value="Cyclic-di-GMP_PDE-like"/>
</dbReference>
<dbReference type="EMBL" id="JAWRCO010000002">
    <property type="protein sequence ID" value="MDW6004604.1"/>
    <property type="molecule type" value="Genomic_DNA"/>
</dbReference>
<dbReference type="PANTHER" id="PTHR33121">
    <property type="entry name" value="CYCLIC DI-GMP PHOSPHODIESTERASE PDEF"/>
    <property type="match status" value="1"/>
</dbReference>
<dbReference type="SMART" id="SM00065">
    <property type="entry name" value="GAF"/>
    <property type="match status" value="1"/>
</dbReference>
<dbReference type="SMART" id="SM00052">
    <property type="entry name" value="EAL"/>
    <property type="match status" value="1"/>
</dbReference>
<feature type="domain" description="EAL" evidence="1">
    <location>
        <begin position="370"/>
        <end position="623"/>
    </location>
</feature>
<keyword evidence="6" id="KW-1185">Reference proteome</keyword>
<dbReference type="InterPro" id="IPR043128">
    <property type="entry name" value="Rev_trsase/Diguanyl_cyclase"/>
</dbReference>
<reference evidence="3 6" key="2">
    <citation type="submission" date="2023-11" db="EMBL/GenBank/DDBJ databases">
        <title>Plant-associative lifestyle of Vibrio porteresiae and its evolutionary dynamics.</title>
        <authorList>
            <person name="Rameshkumar N."/>
            <person name="Kirti K."/>
        </authorList>
    </citation>
    <scope>NUCLEOTIDE SEQUENCE [LARGE SCALE GENOMIC DNA]</scope>
    <source>
        <strain evidence="3 6">MSSRF38</strain>
    </source>
</reference>
<dbReference type="InterPro" id="IPR001633">
    <property type="entry name" value="EAL_dom"/>
</dbReference>
<dbReference type="PANTHER" id="PTHR33121:SF71">
    <property type="entry name" value="OXYGEN SENSOR PROTEIN DOSP"/>
    <property type="match status" value="1"/>
</dbReference>
<dbReference type="SUPFAM" id="SSF55781">
    <property type="entry name" value="GAF domain-like"/>
    <property type="match status" value="1"/>
</dbReference>
<dbReference type="Pfam" id="PF00563">
    <property type="entry name" value="EAL"/>
    <property type="match status" value="1"/>
</dbReference>
<evidence type="ECO:0000313" key="5">
    <source>
        <dbReference type="Proteomes" id="UP000196125"/>
    </source>
</evidence>
<evidence type="ECO:0000259" key="1">
    <source>
        <dbReference type="PROSITE" id="PS50883"/>
    </source>
</evidence>
<dbReference type="CDD" id="cd01948">
    <property type="entry name" value="EAL"/>
    <property type="match status" value="1"/>
</dbReference>
<dbReference type="InterPro" id="IPR003018">
    <property type="entry name" value="GAF"/>
</dbReference>
<dbReference type="OrthoDB" id="9804951at2"/>
<evidence type="ECO:0000313" key="4">
    <source>
        <dbReference type="EMBL" id="SMS00893.1"/>
    </source>
</evidence>
<dbReference type="Proteomes" id="UP001283366">
    <property type="component" value="Unassembled WGS sequence"/>
</dbReference>
<evidence type="ECO:0000313" key="6">
    <source>
        <dbReference type="Proteomes" id="UP001283366"/>
    </source>
</evidence>
<dbReference type="Gene3D" id="3.20.20.450">
    <property type="entry name" value="EAL domain"/>
    <property type="match status" value="1"/>
</dbReference>
<name>A0A1Y6IXX4_9VIBR</name>
<gene>
    <name evidence="4" type="primary">cph2_8</name>
    <name evidence="3" type="ORF">SBX37_17250</name>
    <name evidence="4" type="ORF">VIM7927_02166</name>
</gene>
<dbReference type="InterPro" id="IPR035919">
    <property type="entry name" value="EAL_sf"/>
</dbReference>
<dbReference type="Gene3D" id="3.30.450.40">
    <property type="match status" value="1"/>
</dbReference>
<feature type="domain" description="GGDEF" evidence="2">
    <location>
        <begin position="228"/>
        <end position="362"/>
    </location>
</feature>
<dbReference type="SMART" id="SM00267">
    <property type="entry name" value="GGDEF"/>
    <property type="match status" value="1"/>
</dbReference>
<accession>A0A1Y6IXX4</accession>
<dbReference type="SUPFAM" id="SSF141868">
    <property type="entry name" value="EAL domain-like"/>
    <property type="match status" value="1"/>
</dbReference>
<reference evidence="4 5" key="1">
    <citation type="submission" date="2017-05" db="EMBL/GenBank/DDBJ databases">
        <authorList>
            <person name="Song R."/>
            <person name="Chenine A.L."/>
            <person name="Ruprecht R.M."/>
        </authorList>
    </citation>
    <scope>NUCLEOTIDE SEQUENCE [LARGE SCALE GENOMIC DNA]</scope>
    <source>
        <strain evidence="4 5">CECT 7927</strain>
    </source>
</reference>
<evidence type="ECO:0000313" key="3">
    <source>
        <dbReference type="EMBL" id="MDW6004604.1"/>
    </source>
</evidence>
<proteinExistence type="predicted"/>
<protein>
    <submittedName>
        <fullName evidence="3">GGDEF and EAL domain-containing protein</fullName>
    </submittedName>
    <submittedName>
        <fullName evidence="4">Phytochrome-like protein cph2</fullName>
    </submittedName>
</protein>
<dbReference type="GO" id="GO:0071111">
    <property type="term" value="F:cyclic-guanylate-specific phosphodiesterase activity"/>
    <property type="evidence" value="ECO:0007669"/>
    <property type="project" value="InterPro"/>
</dbReference>